<evidence type="ECO:0000313" key="2">
    <source>
        <dbReference type="Proteomes" id="UP000594015"/>
    </source>
</evidence>
<dbReference type="KEGG" id="barh:WN72_11785"/>
<accession>A0AAE7NP50</accession>
<organism evidence="1 2">
    <name type="scientific">Bradyrhizobium arachidis</name>
    <dbReference type="NCBI Taxonomy" id="858423"/>
    <lineage>
        <taxon>Bacteria</taxon>
        <taxon>Pseudomonadati</taxon>
        <taxon>Pseudomonadota</taxon>
        <taxon>Alphaproteobacteria</taxon>
        <taxon>Hyphomicrobiales</taxon>
        <taxon>Nitrobacteraceae</taxon>
        <taxon>Bradyrhizobium</taxon>
    </lineage>
</organism>
<gene>
    <name evidence="1" type="ORF">WN72_11785</name>
</gene>
<protein>
    <submittedName>
        <fullName evidence="1">RHS repeat protein</fullName>
    </submittedName>
</protein>
<reference evidence="1 2" key="1">
    <citation type="submission" date="2018-06" db="EMBL/GenBank/DDBJ databases">
        <title>Comparative genomics of Bradyrhizobium nodulating Arachidis hypogaea.</title>
        <authorList>
            <person name="Li Y."/>
        </authorList>
    </citation>
    <scope>NUCLEOTIDE SEQUENCE [LARGE SCALE GENOMIC DNA]</scope>
    <source>
        <strain evidence="1 2">CCBAU 051107</strain>
    </source>
</reference>
<sequence>MIKYPAGSTNVSDTKLYTTVNGQAVLTSDTVVHADKSKDVYLSNITGKSYVAEHDVYNAAGIVTNIVRTHADGTRDFTYTLDSDGTKTSLQYNANGSLLTSNSVVRADGSSDTLVYTNGVVTGETVIHADKTKDVYYSHIAGKTFVAQHDVFNAAGVLTSSVRTHADGTLDYTFSLGADGTKTALQYNATGSAITSRTVTQVDGSSDTLAYTNGVLTSETVVHTDKSKDVYLSNITGKTYVAEHDVYNSAGVLTSATRTHADGTLDYTYVLSADGTKTTLQYNANGSLASRAIVYVDNSSDTSVYSNGVLTSETVVHADKSKDIYLSNITGKTYVAEHDVYNATGVLTSVMRTHADGTRDFTYALGADGTKTSLQYNANGSLLTSSSVVKADGSSDTLAYTNGVVTGETVIHADKSKDVYYSQIAGRTYVAQHDVFNAAGILTSSVRTHADGTLDYTFNLGADGTKTALQYDATGSALTSRTITKTDGSSDTFAYTKGVLTSETALHADKTKDVYLSNITGKTYVAEHDVYNAAGVLTSAVRTHADGTRDFTYTLGADGTKTSLQYNASGSLLTSSIVVKADGSSDTLAYTNGIVTGETVVHADKSKDVYYSQIAGRTYVAQHDIFDAAGVLTSSVRTHADGTLDYTYTLGADGTKTALQYNATGSTITSRSIVKADGSSDTLAYTNGVLTSETVAHVDKTKDVYLSNITGKTFVAEHDIYNAAGVLTNIVRTHADGTRDFTYTLDADGTKTSLQYNADGSLLTSSSVVKADGSSDTLAYTNGVLTSETVVHADKSKDVYLSNITGKTYVAEHDVYNVAGVLISMARSHADGTLDYTYVLGADGTKTTDYFDTTGVLKSEVTIDANGTTDTRTYANVSGHAVLSSDVLKYPTGSTDISNTKLYTVVNGQATLTTETVLHADNSKDVFLTNAAGTPYVSEHDVYDATGFLKSKDQVALDGTHTRTVYSSGADESFTSSGSETLVFKFDFGHDTIASFDFGSDHVEIDSTAFTSVSDMLQNHTTDTAAGAVIDDGHGNTLTFSGLSKADLISHQQDFELSGHHFFSADSLWNTPISELNVHYSDPNAIQNQQFKSTSLANTWVQSEDIFFTTPADAPNMKWTFDVLNQATVGGGFSSHGTLQITTPTDLTPTHASDGWVVFADPDGIHYWEAWKASYDSASQTWHASYLVEGDLNGTGWGTAVGVGAGVRASGASLLGGLITTDELNSLSINHAMAIELDPTQLKAGTNQLDQFVFPAVAADGGSVNTYKGTIPIGAHFALPTDLDIEHAGLTPEGLAVARAYQQYGGYVVDAAGHTASIAMVEEATTQQLADLRHDAAWIRDHLVMV</sequence>
<dbReference type="Gene3D" id="3.90.930.1">
    <property type="match status" value="6"/>
</dbReference>
<evidence type="ECO:0000313" key="1">
    <source>
        <dbReference type="EMBL" id="QOZ66918.1"/>
    </source>
</evidence>
<dbReference type="Proteomes" id="UP000594015">
    <property type="component" value="Chromosome"/>
</dbReference>
<name>A0AAE7NP50_9BRAD</name>
<dbReference type="EMBL" id="CP030050">
    <property type="protein sequence ID" value="QOZ66918.1"/>
    <property type="molecule type" value="Genomic_DNA"/>
</dbReference>
<proteinExistence type="predicted"/>